<keyword evidence="2" id="KW-0677">Repeat</keyword>
<dbReference type="InterPro" id="IPR001680">
    <property type="entry name" value="WD40_rpt"/>
</dbReference>
<evidence type="ECO:0000256" key="4">
    <source>
        <dbReference type="SAM" id="MobiDB-lite"/>
    </source>
</evidence>
<dbReference type="Gene3D" id="2.130.10.10">
    <property type="entry name" value="YVTN repeat-like/Quinoprotein amine dehydrogenase"/>
    <property type="match status" value="1"/>
</dbReference>
<feature type="repeat" description="WD" evidence="3">
    <location>
        <begin position="364"/>
        <end position="379"/>
    </location>
</feature>
<dbReference type="InterPro" id="IPR015943">
    <property type="entry name" value="WD40/YVTN_repeat-like_dom_sf"/>
</dbReference>
<evidence type="ECO:0000256" key="2">
    <source>
        <dbReference type="ARBA" id="ARBA00022737"/>
    </source>
</evidence>
<protein>
    <submittedName>
        <fullName evidence="6">Uncharacterized protein</fullName>
    </submittedName>
</protein>
<keyword evidence="1 3" id="KW-0853">WD repeat</keyword>
<dbReference type="OrthoDB" id="10248252at2759"/>
<evidence type="ECO:0000256" key="3">
    <source>
        <dbReference type="PROSITE-ProRule" id="PRU00221"/>
    </source>
</evidence>
<feature type="compositionally biased region" description="Gly residues" evidence="4">
    <location>
        <begin position="55"/>
        <end position="65"/>
    </location>
</feature>
<evidence type="ECO:0000256" key="1">
    <source>
        <dbReference type="ARBA" id="ARBA00022574"/>
    </source>
</evidence>
<dbReference type="EMBL" id="CAJPEX010000126">
    <property type="protein sequence ID" value="CAG0913542.1"/>
    <property type="molecule type" value="Genomic_DNA"/>
</dbReference>
<dbReference type="Proteomes" id="UP000678499">
    <property type="component" value="Unassembled WGS sequence"/>
</dbReference>
<dbReference type="PANTHER" id="PTHR10971">
    <property type="entry name" value="MRNA EXPORT FACTOR AND BUB3"/>
    <property type="match status" value="1"/>
</dbReference>
<dbReference type="PROSITE" id="PS50082">
    <property type="entry name" value="WD_REPEATS_2"/>
    <property type="match status" value="1"/>
</dbReference>
<proteinExistence type="predicted"/>
<reference evidence="6" key="1">
    <citation type="submission" date="2020-11" db="EMBL/GenBank/DDBJ databases">
        <authorList>
            <person name="Tran Van P."/>
        </authorList>
    </citation>
    <scope>NUCLEOTIDE SEQUENCE</scope>
</reference>
<keyword evidence="7" id="KW-1185">Reference proteome</keyword>
<feature type="signal peptide" evidence="5">
    <location>
        <begin position="1"/>
        <end position="18"/>
    </location>
</feature>
<name>A0A7R9BDS7_9CRUS</name>
<organism evidence="6">
    <name type="scientific">Notodromas monacha</name>
    <dbReference type="NCBI Taxonomy" id="399045"/>
    <lineage>
        <taxon>Eukaryota</taxon>
        <taxon>Metazoa</taxon>
        <taxon>Ecdysozoa</taxon>
        <taxon>Arthropoda</taxon>
        <taxon>Crustacea</taxon>
        <taxon>Oligostraca</taxon>
        <taxon>Ostracoda</taxon>
        <taxon>Podocopa</taxon>
        <taxon>Podocopida</taxon>
        <taxon>Cypridocopina</taxon>
        <taxon>Cypridoidea</taxon>
        <taxon>Cyprididae</taxon>
        <taxon>Notodromas</taxon>
    </lineage>
</organism>
<feature type="region of interest" description="Disordered" evidence="4">
    <location>
        <begin position="47"/>
        <end position="82"/>
    </location>
</feature>
<evidence type="ECO:0000313" key="6">
    <source>
        <dbReference type="EMBL" id="CAD7273390.1"/>
    </source>
</evidence>
<dbReference type="SUPFAM" id="SSF50978">
    <property type="entry name" value="WD40 repeat-like"/>
    <property type="match status" value="1"/>
</dbReference>
<sequence>MKLLALTLLFCILLPNDCAVLQRKAAWAPMETEEQEQVRLKRATPFCVDPEGRPLGSGGEGGKGGGGDKDDDEDDDMGSMMDAMMGGAGGLGDMLAAGGIPVESVVNVKLPPKMMPMDMQMMPMDMQMMPMDMKMMPAGMGGMMMPSDMGMSMAMKGMTPAMAMNMMSMTSKKVKTTKGAPKTTTAAPMSMEMEMGTEMGMEMGTEMGTEMGMEMGTEMGTEMGMEMGTEMGMGDGDMGMGMGDGDMGMGMGMGMGDGDMGMGMGMGMVDGDMGMGMGMVDGDMGMGMVDGDMGMGDMGMGDMGMGDMGMGDMGMGDMGMGDMVVQPMARVVENAPALRLGNFDMVPVAPLDNFEPVMECPPEVATSSRDGAVKLWDTRVLSDGPVAVFTPEDSAAKRDSWVVCFGDAHSPSDRCLLAGFDNGDVKLFDLRTQSVRFEAAEPNGIVGAEFDRPDIQANKFVTTTLEGCVTVYDARTLHPKHGYAIVKKKIAESATVWQARHSPFDRDVFAACAGDGSVSLWKYEYPDQRVKKDEDDGMECGVAGDIRKLQSVKISTQPVNAFRWNRDLRGLAVCASFDQALRVLIVTKLSTV</sequence>
<feature type="chain" id="PRO_5036402900" evidence="5">
    <location>
        <begin position="19"/>
        <end position="592"/>
    </location>
</feature>
<dbReference type="AlphaFoldDB" id="A0A7R9BDS7"/>
<accession>A0A7R9BDS7</accession>
<gene>
    <name evidence="6" type="ORF">NMOB1V02_LOCUS1281</name>
</gene>
<evidence type="ECO:0000313" key="7">
    <source>
        <dbReference type="Proteomes" id="UP000678499"/>
    </source>
</evidence>
<keyword evidence="5" id="KW-0732">Signal</keyword>
<dbReference type="InterPro" id="IPR036322">
    <property type="entry name" value="WD40_repeat_dom_sf"/>
</dbReference>
<dbReference type="EMBL" id="OA882163">
    <property type="protein sequence ID" value="CAD7273390.1"/>
    <property type="molecule type" value="Genomic_DNA"/>
</dbReference>
<evidence type="ECO:0000256" key="5">
    <source>
        <dbReference type="SAM" id="SignalP"/>
    </source>
</evidence>